<keyword evidence="4" id="KW-0862">Zinc</keyword>
<dbReference type="Proteomes" id="UP000502823">
    <property type="component" value="Unassembled WGS sequence"/>
</dbReference>
<dbReference type="GO" id="GO:0005096">
    <property type="term" value="F:GTPase activator activity"/>
    <property type="evidence" value="ECO:0007669"/>
    <property type="project" value="InterPro"/>
</dbReference>
<evidence type="ECO:0000256" key="1">
    <source>
        <dbReference type="ARBA" id="ARBA00022723"/>
    </source>
</evidence>
<evidence type="ECO:0000313" key="9">
    <source>
        <dbReference type="Proteomes" id="UP000502823"/>
    </source>
</evidence>
<dbReference type="PRINTS" id="PR00405">
    <property type="entry name" value="REVINTRACTNG"/>
</dbReference>
<evidence type="ECO:0000259" key="7">
    <source>
        <dbReference type="PROSITE" id="PS50115"/>
    </source>
</evidence>
<dbReference type="PANTHER" id="PTHR46134">
    <property type="entry name" value="DRONGO, ISOFORM F"/>
    <property type="match status" value="1"/>
</dbReference>
<dbReference type="SUPFAM" id="SSF57863">
    <property type="entry name" value="ArfGap/RecO-like zinc finger"/>
    <property type="match status" value="1"/>
</dbReference>
<keyword evidence="3 5" id="KW-0863">Zinc-finger</keyword>
<evidence type="ECO:0000256" key="3">
    <source>
        <dbReference type="ARBA" id="ARBA00022771"/>
    </source>
</evidence>
<dbReference type="GO" id="GO:0008270">
    <property type="term" value="F:zinc ion binding"/>
    <property type="evidence" value="ECO:0007669"/>
    <property type="project" value="UniProtKB-KW"/>
</dbReference>
<gene>
    <name evidence="8" type="ORF">Cfor_09342</name>
</gene>
<dbReference type="InterPro" id="IPR038508">
    <property type="entry name" value="ArfGAP_dom_sf"/>
</dbReference>
<dbReference type="FunFam" id="1.10.220.150:FF:000005">
    <property type="entry name" value="Arf-GAP domain and FG repeat-containing protein 1"/>
    <property type="match status" value="1"/>
</dbReference>
<keyword evidence="9" id="KW-1185">Reference proteome</keyword>
<dbReference type="Pfam" id="PF01412">
    <property type="entry name" value="ArfGap"/>
    <property type="match status" value="1"/>
</dbReference>
<name>A0A6L2PM47_COPFO</name>
<feature type="compositionally biased region" description="Polar residues" evidence="6">
    <location>
        <begin position="291"/>
        <end position="304"/>
    </location>
</feature>
<evidence type="ECO:0000256" key="5">
    <source>
        <dbReference type="PROSITE-ProRule" id="PRU00288"/>
    </source>
</evidence>
<sequence>MASSRKKQDERHLKILRELVSLASNKQCFDCHQRGPTYINMTIGSFVCTSCSGMLRGLTPPHRVKSISMASFSPEEVELIKSRGNDYCRQIWLGLYDANHVRDTKDEQQIKDFMIAKYEKKRYYLEPSIKNAGTASGFSPPPTQTHSQTGTPTHTAAVATTVTTPTSDVKPLSSLLGSQVKPLKVNVQSSAPASSENMFTPDCPSNKFLADFGSADPFSSSTQTSVTTQPSFANFENNPIFNSSNSHMFGNVMNSDNVPPRYNSNRWSMPTSAMLSTMSSSFSSPARAPGTLQQSSPFLNTQPPTEDRYAALKDLDSLMKTQQASSEPQFSDWSTATSSAATWSLNGPTSSQSGFTNPQAGGFSDTVMSTTVNPFTGTNANSWVSSVSNGIPNSSNPPSGFGANPFRTRPDQPGFGMNSDAGAFGWGGMGVSGMPNGQVMNGGLPTFHPAAATTATAFPTSHSMNFPAKTWHTNPAGNPFVGNCHAALQGRNNKITHG</sequence>
<protein>
    <recommendedName>
        <fullName evidence="7">Arf-GAP domain-containing protein</fullName>
    </recommendedName>
</protein>
<dbReference type="AlphaFoldDB" id="A0A6L2PM47"/>
<dbReference type="GO" id="GO:0005737">
    <property type="term" value="C:cytoplasm"/>
    <property type="evidence" value="ECO:0007669"/>
    <property type="project" value="TreeGrafter"/>
</dbReference>
<keyword evidence="2" id="KW-0677">Repeat</keyword>
<feature type="compositionally biased region" description="Low complexity" evidence="6">
    <location>
        <begin position="278"/>
        <end position="289"/>
    </location>
</feature>
<organism evidence="8 9">
    <name type="scientific">Coptotermes formosanus</name>
    <name type="common">Formosan subterranean termite</name>
    <dbReference type="NCBI Taxonomy" id="36987"/>
    <lineage>
        <taxon>Eukaryota</taxon>
        <taxon>Metazoa</taxon>
        <taxon>Ecdysozoa</taxon>
        <taxon>Arthropoda</taxon>
        <taxon>Hexapoda</taxon>
        <taxon>Insecta</taxon>
        <taxon>Pterygota</taxon>
        <taxon>Neoptera</taxon>
        <taxon>Polyneoptera</taxon>
        <taxon>Dictyoptera</taxon>
        <taxon>Blattodea</taxon>
        <taxon>Blattoidea</taxon>
        <taxon>Termitoidae</taxon>
        <taxon>Rhinotermitidae</taxon>
        <taxon>Coptotermes</taxon>
    </lineage>
</organism>
<dbReference type="SMART" id="SM00105">
    <property type="entry name" value="ArfGap"/>
    <property type="match status" value="1"/>
</dbReference>
<evidence type="ECO:0000256" key="6">
    <source>
        <dbReference type="SAM" id="MobiDB-lite"/>
    </source>
</evidence>
<dbReference type="PANTHER" id="PTHR46134:SF3">
    <property type="entry name" value="ARFGAP WITH FG REPEATS 1"/>
    <property type="match status" value="1"/>
</dbReference>
<dbReference type="InterPro" id="IPR001164">
    <property type="entry name" value="ArfGAP_dom"/>
</dbReference>
<keyword evidence="1" id="KW-0479">Metal-binding</keyword>
<dbReference type="GO" id="GO:0016020">
    <property type="term" value="C:membrane"/>
    <property type="evidence" value="ECO:0007669"/>
    <property type="project" value="TreeGrafter"/>
</dbReference>
<feature type="region of interest" description="Disordered" evidence="6">
    <location>
        <begin position="134"/>
        <end position="153"/>
    </location>
</feature>
<feature type="domain" description="Arf-GAP" evidence="7">
    <location>
        <begin position="10"/>
        <end position="132"/>
    </location>
</feature>
<comment type="caution">
    <text evidence="8">The sequence shown here is derived from an EMBL/GenBank/DDBJ whole genome shotgun (WGS) entry which is preliminary data.</text>
</comment>
<dbReference type="EMBL" id="BLKM01011105">
    <property type="protein sequence ID" value="GFG32172.1"/>
    <property type="molecule type" value="Genomic_DNA"/>
</dbReference>
<evidence type="ECO:0000313" key="8">
    <source>
        <dbReference type="EMBL" id="GFG32172.1"/>
    </source>
</evidence>
<evidence type="ECO:0000256" key="4">
    <source>
        <dbReference type="ARBA" id="ARBA00022833"/>
    </source>
</evidence>
<dbReference type="FunCoup" id="A0A6L2PM47">
    <property type="interactions" value="38"/>
</dbReference>
<dbReference type="PROSITE" id="PS50115">
    <property type="entry name" value="ARFGAP"/>
    <property type="match status" value="1"/>
</dbReference>
<evidence type="ECO:0000256" key="2">
    <source>
        <dbReference type="ARBA" id="ARBA00022737"/>
    </source>
</evidence>
<dbReference type="OrthoDB" id="6036at2759"/>
<reference evidence="9" key="1">
    <citation type="submission" date="2020-01" db="EMBL/GenBank/DDBJ databases">
        <title>Draft genome sequence of the Termite Coptotermes fromosanus.</title>
        <authorList>
            <person name="Itakura S."/>
            <person name="Yosikawa Y."/>
            <person name="Umezawa K."/>
        </authorList>
    </citation>
    <scope>NUCLEOTIDE SEQUENCE [LARGE SCALE GENOMIC DNA]</scope>
</reference>
<dbReference type="InterPro" id="IPR052248">
    <property type="entry name" value="Arf-GAP_FG-repeat_protein"/>
</dbReference>
<dbReference type="InterPro" id="IPR037278">
    <property type="entry name" value="ARFGAP/RecO"/>
</dbReference>
<proteinExistence type="predicted"/>
<dbReference type="CDD" id="cd08838">
    <property type="entry name" value="ArfGap_AGFG"/>
    <property type="match status" value="1"/>
</dbReference>
<dbReference type="Gene3D" id="1.10.220.150">
    <property type="entry name" value="Arf GTPase activating protein"/>
    <property type="match status" value="1"/>
</dbReference>
<feature type="region of interest" description="Disordered" evidence="6">
    <location>
        <begin position="278"/>
        <end position="304"/>
    </location>
</feature>
<dbReference type="InParanoid" id="A0A6L2PM47"/>
<accession>A0A6L2PM47</accession>